<protein>
    <submittedName>
        <fullName evidence="2">Uncharacterized protein</fullName>
    </submittedName>
</protein>
<gene>
    <name evidence="2" type="ORF">FHS81_000415</name>
</gene>
<sequence length="263" mass="28014">MNMSLASCLPDFGPADTPKTIEDHSPEALAARVANPFAPGETTAPSLDGQDKEVRPRAAGASLKSVVRHIKLVDDGEFVTPILPASAPVDIDALIKEEADKVRAEEAAKASAALAAALAAERNAHAEQRLKERAEWVETEASRLAEQIATAMTDMEERLSQSVMTIFTPFLQSTIREQALGELRKLVLSLLGETDAARIDVSGPADLIDRIRDAVAAHAPVSGRQIMFSASSSPDVRVVAGDTVCVTQLAAWNQRIESALATQ</sequence>
<dbReference type="RefSeq" id="WP_183750362.1">
    <property type="nucleotide sequence ID" value="NZ_JACICC010000001.1"/>
</dbReference>
<organism evidence="2 3">
    <name type="scientific">Pseudochelatococcus contaminans</name>
    <dbReference type="NCBI Taxonomy" id="1538103"/>
    <lineage>
        <taxon>Bacteria</taxon>
        <taxon>Pseudomonadati</taxon>
        <taxon>Pseudomonadota</taxon>
        <taxon>Alphaproteobacteria</taxon>
        <taxon>Hyphomicrobiales</taxon>
        <taxon>Chelatococcaceae</taxon>
        <taxon>Pseudochelatococcus</taxon>
    </lineage>
</organism>
<feature type="region of interest" description="Disordered" evidence="1">
    <location>
        <begin position="37"/>
        <end position="57"/>
    </location>
</feature>
<comment type="caution">
    <text evidence="2">The sequence shown here is derived from an EMBL/GenBank/DDBJ whole genome shotgun (WGS) entry which is preliminary data.</text>
</comment>
<evidence type="ECO:0000313" key="2">
    <source>
        <dbReference type="EMBL" id="MBB3808361.1"/>
    </source>
</evidence>
<evidence type="ECO:0000313" key="3">
    <source>
        <dbReference type="Proteomes" id="UP000537592"/>
    </source>
</evidence>
<evidence type="ECO:0000256" key="1">
    <source>
        <dbReference type="SAM" id="MobiDB-lite"/>
    </source>
</evidence>
<dbReference type="AlphaFoldDB" id="A0A7W5Z1K6"/>
<dbReference type="Proteomes" id="UP000537592">
    <property type="component" value="Unassembled WGS sequence"/>
</dbReference>
<accession>A0A7W5Z1K6</accession>
<proteinExistence type="predicted"/>
<reference evidence="2 3" key="1">
    <citation type="submission" date="2020-08" db="EMBL/GenBank/DDBJ databases">
        <title>Genomic Encyclopedia of Type Strains, Phase IV (KMG-IV): sequencing the most valuable type-strain genomes for metagenomic binning, comparative biology and taxonomic classification.</title>
        <authorList>
            <person name="Goeker M."/>
        </authorList>
    </citation>
    <scope>NUCLEOTIDE SEQUENCE [LARGE SCALE GENOMIC DNA]</scope>
    <source>
        <strain evidence="2 3">DSM 28760</strain>
    </source>
</reference>
<dbReference type="EMBL" id="JACICC010000001">
    <property type="protein sequence ID" value="MBB3808361.1"/>
    <property type="molecule type" value="Genomic_DNA"/>
</dbReference>
<name>A0A7W5Z1K6_9HYPH</name>
<keyword evidence="3" id="KW-1185">Reference proteome</keyword>